<feature type="transmembrane region" description="Helical" evidence="7">
    <location>
        <begin position="35"/>
        <end position="56"/>
    </location>
</feature>
<dbReference type="eggNOG" id="COG2860">
    <property type="taxonomic scope" value="Bacteria"/>
</dbReference>
<dbReference type="EMBL" id="AWSA01000016">
    <property type="protein sequence ID" value="EWT01871.1"/>
    <property type="molecule type" value="Genomic_DNA"/>
</dbReference>
<evidence type="ECO:0000256" key="7">
    <source>
        <dbReference type="SAM" id="Phobius"/>
    </source>
</evidence>
<dbReference type="InterPro" id="IPR005115">
    <property type="entry name" value="Gly_transporter"/>
</dbReference>
<comment type="similarity">
    <text evidence="2">Belongs to the UPF0126 family.</text>
</comment>
<feature type="domain" description="Glycine transporter" evidence="8">
    <location>
        <begin position="11"/>
        <end position="85"/>
    </location>
</feature>
<dbReference type="PANTHER" id="PTHR30506:SF3">
    <property type="entry name" value="UPF0126 INNER MEMBRANE PROTEIN YADS-RELATED"/>
    <property type="match status" value="1"/>
</dbReference>
<evidence type="ECO:0000256" key="3">
    <source>
        <dbReference type="ARBA" id="ARBA00022475"/>
    </source>
</evidence>
<dbReference type="STRING" id="1386089.N865_12550"/>
<feature type="domain" description="Glycine transporter" evidence="8">
    <location>
        <begin position="97"/>
        <end position="170"/>
    </location>
</feature>
<feature type="transmembrane region" description="Helical" evidence="7">
    <location>
        <begin position="179"/>
        <end position="200"/>
    </location>
</feature>
<sequence>MVTTFQSAQLALDLVGVFVFALSGGLVAVKKRFDLFGVLVLACAAALGGGIVRDILIGAVPPVGISDWRLLAAAALGGLVTFVYHPEVGRITRFVRVLDAAGLGAFAVSGSVKAITTPGVSPIAAVIVGLTTAVGGGVIRDLLADQVPEVLRRELYAVPAAIGAVIVVVAAQLGALQDWVMWTAAALVFIIRLVAVHLDLNAPRPLRPSRPLS</sequence>
<dbReference type="Pfam" id="PF03458">
    <property type="entry name" value="Gly_transporter"/>
    <property type="match status" value="2"/>
</dbReference>
<gene>
    <name evidence="9" type="ORF">N865_12550</name>
</gene>
<comment type="subcellular location">
    <subcellularLocation>
        <location evidence="1">Cell membrane</location>
        <topology evidence="1">Multi-pass membrane protein</topology>
    </subcellularLocation>
</comment>
<evidence type="ECO:0000256" key="1">
    <source>
        <dbReference type="ARBA" id="ARBA00004651"/>
    </source>
</evidence>
<feature type="transmembrane region" description="Helical" evidence="7">
    <location>
        <begin position="68"/>
        <end position="85"/>
    </location>
</feature>
<protein>
    <submittedName>
        <fullName evidence="9">Membrane protein</fullName>
    </submittedName>
</protein>
<evidence type="ECO:0000256" key="4">
    <source>
        <dbReference type="ARBA" id="ARBA00022692"/>
    </source>
</evidence>
<evidence type="ECO:0000313" key="9">
    <source>
        <dbReference type="EMBL" id="EWT01871.1"/>
    </source>
</evidence>
<dbReference type="PANTHER" id="PTHR30506">
    <property type="entry name" value="INNER MEMBRANE PROTEIN"/>
    <property type="match status" value="1"/>
</dbReference>
<keyword evidence="6 7" id="KW-0472">Membrane</keyword>
<keyword evidence="5 7" id="KW-1133">Transmembrane helix</keyword>
<dbReference type="RefSeq" id="WP_034804452.1">
    <property type="nucleotide sequence ID" value="NZ_AWSA01000016.1"/>
</dbReference>
<feature type="transmembrane region" description="Helical" evidence="7">
    <location>
        <begin position="155"/>
        <end position="173"/>
    </location>
</feature>
<dbReference type="GO" id="GO:0005886">
    <property type="term" value="C:plasma membrane"/>
    <property type="evidence" value="ECO:0007669"/>
    <property type="project" value="UniProtKB-SubCell"/>
</dbReference>
<proteinExistence type="inferred from homology"/>
<reference evidence="9 10" key="1">
    <citation type="submission" date="2013-08" db="EMBL/GenBank/DDBJ databases">
        <title>Intrasporangium oryzae NRRL B-24470.</title>
        <authorList>
            <person name="Liu H."/>
            <person name="Wang G."/>
        </authorList>
    </citation>
    <scope>NUCLEOTIDE SEQUENCE [LARGE SCALE GENOMIC DNA]</scope>
    <source>
        <strain evidence="9 10">NRRL B-24470</strain>
    </source>
</reference>
<organism evidence="9 10">
    <name type="scientific">Intrasporangium oryzae NRRL B-24470</name>
    <dbReference type="NCBI Taxonomy" id="1386089"/>
    <lineage>
        <taxon>Bacteria</taxon>
        <taxon>Bacillati</taxon>
        <taxon>Actinomycetota</taxon>
        <taxon>Actinomycetes</taxon>
        <taxon>Micrococcales</taxon>
        <taxon>Intrasporangiaceae</taxon>
        <taxon>Intrasporangium</taxon>
    </lineage>
</organism>
<dbReference type="Proteomes" id="UP000019489">
    <property type="component" value="Unassembled WGS sequence"/>
</dbReference>
<accession>W9G6Q3</accession>
<dbReference type="OrthoDB" id="9791874at2"/>
<keyword evidence="4 7" id="KW-0812">Transmembrane</keyword>
<keyword evidence="3" id="KW-1003">Cell membrane</keyword>
<dbReference type="PATRIC" id="fig|1386089.3.peg.1822"/>
<evidence type="ECO:0000256" key="6">
    <source>
        <dbReference type="ARBA" id="ARBA00023136"/>
    </source>
</evidence>
<dbReference type="AlphaFoldDB" id="W9G6Q3"/>
<feature type="transmembrane region" description="Helical" evidence="7">
    <location>
        <begin position="97"/>
        <end position="116"/>
    </location>
</feature>
<keyword evidence="10" id="KW-1185">Reference proteome</keyword>
<feature type="transmembrane region" description="Helical" evidence="7">
    <location>
        <begin position="6"/>
        <end position="28"/>
    </location>
</feature>
<evidence type="ECO:0000313" key="10">
    <source>
        <dbReference type="Proteomes" id="UP000019489"/>
    </source>
</evidence>
<feature type="transmembrane region" description="Helical" evidence="7">
    <location>
        <begin position="122"/>
        <end position="143"/>
    </location>
</feature>
<evidence type="ECO:0000256" key="2">
    <source>
        <dbReference type="ARBA" id="ARBA00008193"/>
    </source>
</evidence>
<name>W9G6Q3_9MICO</name>
<evidence type="ECO:0000256" key="5">
    <source>
        <dbReference type="ARBA" id="ARBA00022989"/>
    </source>
</evidence>
<comment type="caution">
    <text evidence="9">The sequence shown here is derived from an EMBL/GenBank/DDBJ whole genome shotgun (WGS) entry which is preliminary data.</text>
</comment>
<evidence type="ECO:0000259" key="8">
    <source>
        <dbReference type="Pfam" id="PF03458"/>
    </source>
</evidence>